<dbReference type="STRING" id="130081.M2Y1U7"/>
<dbReference type="EC" id="2.4.1.15" evidence="4"/>
<comment type="similarity">
    <text evidence="2">In the C-terminal section; belongs to the trehalose phosphatase family.</text>
</comment>
<gene>
    <name evidence="4" type="ORF">Gasu_26940</name>
</gene>
<dbReference type="Pfam" id="PF00982">
    <property type="entry name" value="Glyco_transf_20"/>
    <property type="match status" value="1"/>
</dbReference>
<evidence type="ECO:0000313" key="5">
    <source>
        <dbReference type="Proteomes" id="UP000030680"/>
    </source>
</evidence>
<dbReference type="Proteomes" id="UP000030680">
    <property type="component" value="Unassembled WGS sequence"/>
</dbReference>
<dbReference type="InterPro" id="IPR036412">
    <property type="entry name" value="HAD-like_sf"/>
</dbReference>
<dbReference type="OMA" id="QWENCVA"/>
<reference evidence="5" key="1">
    <citation type="journal article" date="2013" name="Science">
        <title>Gene transfer from bacteria and archaea facilitated evolution of an extremophilic eukaryote.</title>
        <authorList>
            <person name="Schonknecht G."/>
            <person name="Chen W.H."/>
            <person name="Ternes C.M."/>
            <person name="Barbier G.G."/>
            <person name="Shrestha R.P."/>
            <person name="Stanke M."/>
            <person name="Brautigam A."/>
            <person name="Baker B.J."/>
            <person name="Banfield J.F."/>
            <person name="Garavito R.M."/>
            <person name="Carr K."/>
            <person name="Wilkerson C."/>
            <person name="Rensing S.A."/>
            <person name="Gagneul D."/>
            <person name="Dickenson N.E."/>
            <person name="Oesterhelt C."/>
            <person name="Lercher M.J."/>
            <person name="Weber A.P."/>
        </authorList>
    </citation>
    <scope>NUCLEOTIDE SEQUENCE [LARGE SCALE GENOMIC DNA]</scope>
    <source>
        <strain evidence="5">074W</strain>
    </source>
</reference>
<dbReference type="FunFam" id="3.40.50.1000:FF:000052">
    <property type="entry name" value="Alpha,alpha-trehalose-phosphate synthase [UDP-forming] 6"/>
    <property type="match status" value="1"/>
</dbReference>
<dbReference type="SUPFAM" id="SSF53756">
    <property type="entry name" value="UDP-Glycosyltransferase/glycogen phosphorylase"/>
    <property type="match status" value="1"/>
</dbReference>
<dbReference type="Gramene" id="EME29908">
    <property type="protein sequence ID" value="EME29908"/>
    <property type="gene ID" value="Gasu_26940"/>
</dbReference>
<dbReference type="BRENDA" id="2.4.1.96">
    <property type="organism ID" value="2381"/>
</dbReference>
<dbReference type="PANTHER" id="PTHR10788">
    <property type="entry name" value="TREHALOSE-6-PHOSPHATE SYNTHASE"/>
    <property type="match status" value="1"/>
</dbReference>
<dbReference type="InterPro" id="IPR003337">
    <property type="entry name" value="Trehalose_PPase"/>
</dbReference>
<dbReference type="RefSeq" id="XP_005706428.1">
    <property type="nucleotide sequence ID" value="XM_005706371.1"/>
</dbReference>
<dbReference type="GO" id="GO:0003825">
    <property type="term" value="F:alpha,alpha-trehalose-phosphate synthase (UDP-forming) activity"/>
    <property type="evidence" value="ECO:0007669"/>
    <property type="project" value="UniProtKB-EC"/>
</dbReference>
<dbReference type="KEGG" id="gsl:Gasu_26940"/>
<dbReference type="SMR" id="M2Y1U7"/>
<dbReference type="Gene3D" id="3.40.50.1000">
    <property type="entry name" value="HAD superfamily/HAD-like"/>
    <property type="match status" value="1"/>
</dbReference>
<dbReference type="CDD" id="cd03788">
    <property type="entry name" value="GT20_TPS"/>
    <property type="match status" value="1"/>
</dbReference>
<dbReference type="Gene3D" id="3.30.70.1020">
    <property type="entry name" value="Trehalose-6-phosphate phosphatase related protein, domain 2"/>
    <property type="match status" value="1"/>
</dbReference>
<keyword evidence="5" id="KW-1185">Reference proteome</keyword>
<proteinExistence type="inferred from homology"/>
<dbReference type="Pfam" id="PF02358">
    <property type="entry name" value="Trehalose_PPase"/>
    <property type="match status" value="1"/>
</dbReference>
<dbReference type="OrthoDB" id="1130at2759"/>
<evidence type="ECO:0000256" key="1">
    <source>
        <dbReference type="ARBA" id="ARBA00005409"/>
    </source>
</evidence>
<keyword evidence="4" id="KW-0808">Transferase</keyword>
<dbReference type="InterPro" id="IPR023214">
    <property type="entry name" value="HAD_sf"/>
</dbReference>
<dbReference type="GO" id="GO:0005829">
    <property type="term" value="C:cytosol"/>
    <property type="evidence" value="ECO:0007669"/>
    <property type="project" value="TreeGrafter"/>
</dbReference>
<dbReference type="PANTHER" id="PTHR10788:SF106">
    <property type="entry name" value="BCDNA.GH08860"/>
    <property type="match status" value="1"/>
</dbReference>
<organism evidence="4 5">
    <name type="scientific">Galdieria sulphuraria</name>
    <name type="common">Red alga</name>
    <dbReference type="NCBI Taxonomy" id="130081"/>
    <lineage>
        <taxon>Eukaryota</taxon>
        <taxon>Rhodophyta</taxon>
        <taxon>Bangiophyceae</taxon>
        <taxon>Galdieriales</taxon>
        <taxon>Galdieriaceae</taxon>
        <taxon>Galdieria</taxon>
    </lineage>
</organism>
<dbReference type="GO" id="GO:0005992">
    <property type="term" value="P:trehalose biosynthetic process"/>
    <property type="evidence" value="ECO:0007669"/>
    <property type="project" value="InterPro"/>
</dbReference>
<dbReference type="SUPFAM" id="SSF56784">
    <property type="entry name" value="HAD-like"/>
    <property type="match status" value="1"/>
</dbReference>
<protein>
    <submittedName>
        <fullName evidence="4">Alpha,alpha-trehalose-phosphate synthase (UDP-forming)</fullName>
        <ecNumber evidence="4">2.4.1.15</ecNumber>
    </submittedName>
</protein>
<dbReference type="AlphaFoldDB" id="M2Y1U7"/>
<evidence type="ECO:0000256" key="2">
    <source>
        <dbReference type="ARBA" id="ARBA00006330"/>
    </source>
</evidence>
<dbReference type="GeneID" id="17088671"/>
<feature type="region of interest" description="Disordered" evidence="3">
    <location>
        <begin position="41"/>
        <end position="68"/>
    </location>
</feature>
<dbReference type="EMBL" id="KB454504">
    <property type="protein sequence ID" value="EME29908.1"/>
    <property type="molecule type" value="Genomic_DNA"/>
</dbReference>
<dbReference type="GO" id="GO:0004805">
    <property type="term" value="F:trehalose-phosphatase activity"/>
    <property type="evidence" value="ECO:0007669"/>
    <property type="project" value="TreeGrafter"/>
</dbReference>
<name>M2Y1U7_GALSU</name>
<dbReference type="InterPro" id="IPR001830">
    <property type="entry name" value="Glyco_trans_20"/>
</dbReference>
<sequence length="890" mass="101468">MESDAWEMDLSLFDIESKEKALLEQMQAYQAKLDELRRIRKSQRRRPKRLPSSGSLDSVPSGTSTTASEAAPQYKRVICVSLQLPSEGTCSSRSLFQTGLANGIIDFQSMNNLPFAFVGCAPSTTTVGSPNATEKRRLHGEQFFPVLLPQESFEQYFSFCRQILWNLLHYNFSKLLSSDAFELHRGWEVYREVNIQFAEAVCEVYEDGDMIWIHDYHFMLLPEMIRSRLWYAKIGIFLYTPFPSFEVFRSFPWRTELLSGLLGSSLVGFHNYDSSRHFSESCSRLLGTEGTPKGIEVRSLNANGHLCEIGIYPYGIDILSLRNLANKQSVKSRMNSLKEKFSGKQVIVGLDRLDDQFAGIPLKLLAFYELLKRNRKWQQKVVFVEIAVASERPSQTCLKQAEHVYELVGLINSEFGTFGFCPLHFVNRELSPEDVCALLSIGDICIVSSTRDGISLVSYEWVLCQHSGNHGVLVLSEFSGSALSFSSAQHVNPWNTDELVSVIENSLSMTRHERKLRHDVAYDFVSTHTVKLWSNNFLQDLEEVEDNRLSTKQIVFLDPNKVVEAYRNANGRRILFLDHGGTLAPFQSIVPLAGPGASVVRNIHRLALNSQNVLMIVCERDRTTVSRWYQIPTFVENEQSFHISSSFNSFVGVEQFSDANNWKPISSVSASASDSYCSLSTMDDSTIPNAGSKIGLGCEDGFFIRRSGMEQWEELHINAFKNVTHWESYVLPILQNFTERTPGSVIERGEVSLTWYYQDSDPDFGEWQARELHKHLESIVVQHLPLDIVTGDEHCRWLKIRPNGVKKYIALEKILEMIDYDFDFLLCIGDDRSDEETFEWIRSKEYAGWDMDKIFTCRVGRDYHSNAMFMVNSVQEVASLLDQLIDGNQS</sequence>
<dbReference type="Gene3D" id="3.40.50.2000">
    <property type="entry name" value="Glycogen Phosphorylase B"/>
    <property type="match status" value="2"/>
</dbReference>
<evidence type="ECO:0000313" key="4">
    <source>
        <dbReference type="EMBL" id="EME29908.1"/>
    </source>
</evidence>
<evidence type="ECO:0000256" key="3">
    <source>
        <dbReference type="SAM" id="MobiDB-lite"/>
    </source>
</evidence>
<dbReference type="eggNOG" id="KOG1050">
    <property type="taxonomic scope" value="Eukaryota"/>
</dbReference>
<accession>M2Y1U7</accession>
<keyword evidence="4" id="KW-0328">Glycosyltransferase</keyword>
<comment type="similarity">
    <text evidence="1">In the N-terminal section; belongs to the glycosyltransferase 20 family.</text>
</comment>
<feature type="compositionally biased region" description="Polar residues" evidence="3">
    <location>
        <begin position="53"/>
        <end position="68"/>
    </location>
</feature>